<evidence type="ECO:0000259" key="1">
    <source>
        <dbReference type="Pfam" id="PF00535"/>
    </source>
</evidence>
<dbReference type="InterPro" id="IPR001173">
    <property type="entry name" value="Glyco_trans_2-like"/>
</dbReference>
<gene>
    <name evidence="2" type="ORF">A2875_00615</name>
</gene>
<evidence type="ECO:0000313" key="3">
    <source>
        <dbReference type="Proteomes" id="UP000177416"/>
    </source>
</evidence>
<comment type="caution">
    <text evidence="2">The sequence shown here is derived from an EMBL/GenBank/DDBJ whole genome shotgun (WGS) entry which is preliminary data.</text>
</comment>
<protein>
    <recommendedName>
        <fullName evidence="1">Glycosyltransferase 2-like domain-containing protein</fullName>
    </recommendedName>
</protein>
<dbReference type="Proteomes" id="UP000177416">
    <property type="component" value="Unassembled WGS sequence"/>
</dbReference>
<dbReference type="Pfam" id="PF00535">
    <property type="entry name" value="Glycos_transf_2"/>
    <property type="match status" value="1"/>
</dbReference>
<dbReference type="CDD" id="cd04179">
    <property type="entry name" value="DPM_DPG-synthase_like"/>
    <property type="match status" value="1"/>
</dbReference>
<dbReference type="Gene3D" id="3.90.550.10">
    <property type="entry name" value="Spore Coat Polysaccharide Biosynthesis Protein SpsA, Chain A"/>
    <property type="match status" value="1"/>
</dbReference>
<dbReference type="SUPFAM" id="SSF53448">
    <property type="entry name" value="Nucleotide-diphospho-sugar transferases"/>
    <property type="match status" value="1"/>
</dbReference>
<sequence length="385" mass="44664">MPMRQYYYRYLNRTIKFTQPSIVLKNTIGDLIDIQGTFTKLARKAHPDDRLMVTYYNHLWEPILKLASWLGWRKRVDEQNWVSNQDLANLLSLSGWETISHRTRLLFPIYIPLFSKFINSMIAPLPLINSLCLMTWAVARPIQTARKEYSVSIIIAARNEEKNIPKIIPSIPKFGKWQEVVFIEGHSKDNTWTEIEKVASQKGRVMVQAFKQKGIGKGDAVRLGFEKAKGDLVMILDADLTVDPKDLPKFYEVIASGLGEFVNGSRLVYPMEKQAMQTINKIGNVIFGLLFSWILGQRFTDTLCGTKVLLARDYQKIKRGRRFFGDFDPFGDFDLIFGAVKQNLKVIEVPVRYRERRYGTTNISRFSHGWLLIKMTWFAFQKFML</sequence>
<name>A0A1F5ZS27_9BACT</name>
<reference evidence="2 3" key="1">
    <citation type="journal article" date="2016" name="Nat. Commun.">
        <title>Thousands of microbial genomes shed light on interconnected biogeochemical processes in an aquifer system.</title>
        <authorList>
            <person name="Anantharaman K."/>
            <person name="Brown C.T."/>
            <person name="Hug L.A."/>
            <person name="Sharon I."/>
            <person name="Castelle C.J."/>
            <person name="Probst A.J."/>
            <person name="Thomas B.C."/>
            <person name="Singh A."/>
            <person name="Wilkins M.J."/>
            <person name="Karaoz U."/>
            <person name="Brodie E.L."/>
            <person name="Williams K.H."/>
            <person name="Hubbard S.S."/>
            <person name="Banfield J.F."/>
        </authorList>
    </citation>
    <scope>NUCLEOTIDE SEQUENCE [LARGE SCALE GENOMIC DNA]</scope>
</reference>
<dbReference type="AlphaFoldDB" id="A0A1F5ZS27"/>
<dbReference type="InterPro" id="IPR029044">
    <property type="entry name" value="Nucleotide-diphossugar_trans"/>
</dbReference>
<dbReference type="InterPro" id="IPR050256">
    <property type="entry name" value="Glycosyltransferase_2"/>
</dbReference>
<dbReference type="EMBL" id="MFJJ01000005">
    <property type="protein sequence ID" value="OGG15280.1"/>
    <property type="molecule type" value="Genomic_DNA"/>
</dbReference>
<feature type="domain" description="Glycosyltransferase 2-like" evidence="1">
    <location>
        <begin position="152"/>
        <end position="280"/>
    </location>
</feature>
<dbReference type="PANTHER" id="PTHR48090:SF7">
    <property type="entry name" value="RFBJ PROTEIN"/>
    <property type="match status" value="1"/>
</dbReference>
<evidence type="ECO:0000313" key="2">
    <source>
        <dbReference type="EMBL" id="OGG15280.1"/>
    </source>
</evidence>
<accession>A0A1F5ZS27</accession>
<dbReference type="PANTHER" id="PTHR48090">
    <property type="entry name" value="UNDECAPRENYL-PHOSPHATE 4-DEOXY-4-FORMAMIDO-L-ARABINOSE TRANSFERASE-RELATED"/>
    <property type="match status" value="1"/>
</dbReference>
<proteinExistence type="predicted"/>
<organism evidence="2 3">
    <name type="scientific">Candidatus Gottesmanbacteria bacterium RIFCSPHIGHO2_01_FULL_46_14</name>
    <dbReference type="NCBI Taxonomy" id="1798380"/>
    <lineage>
        <taxon>Bacteria</taxon>
        <taxon>Candidatus Gottesmaniibacteriota</taxon>
    </lineage>
</organism>